<evidence type="ECO:0000313" key="2">
    <source>
        <dbReference type="EMBL" id="CRG98437.1"/>
    </source>
</evidence>
<feature type="compositionally biased region" description="Basic and acidic residues" evidence="1">
    <location>
        <begin position="47"/>
        <end position="61"/>
    </location>
</feature>
<evidence type="ECO:0000256" key="1">
    <source>
        <dbReference type="SAM" id="MobiDB-lite"/>
    </source>
</evidence>
<dbReference type="RefSeq" id="XP_028531447.1">
    <property type="nucleotide sequence ID" value="XM_028678834.1"/>
</dbReference>
<name>A0A1J1H0X4_PLARL</name>
<keyword evidence="3" id="KW-1185">Reference proteome</keyword>
<dbReference type="GeneID" id="39734337"/>
<organism evidence="2 3">
    <name type="scientific">Plasmodium relictum</name>
    <dbReference type="NCBI Taxonomy" id="85471"/>
    <lineage>
        <taxon>Eukaryota</taxon>
        <taxon>Sar</taxon>
        <taxon>Alveolata</taxon>
        <taxon>Apicomplexa</taxon>
        <taxon>Aconoidasida</taxon>
        <taxon>Haemosporida</taxon>
        <taxon>Plasmodiidae</taxon>
        <taxon>Plasmodium</taxon>
        <taxon>Plasmodium (Haemamoeba)</taxon>
    </lineage>
</organism>
<feature type="compositionally biased region" description="Basic and acidic residues" evidence="1">
    <location>
        <begin position="89"/>
        <end position="98"/>
    </location>
</feature>
<sequence>MKVVESFKNKKLNQKKTTENLKLKKTKKLRSGLSLKNGEKYKKKINKDKALNLSEHEDSLNKKKKEKKRKEETKSLSSTKKIKNKKINKKEGKKSDKFKIKTNDSESEDLDDNEELCDDDNLFMPSTLKNKKCKSLINETSKQQKKRKNLKKKQCAAEYLKLNEYNQEYEKDLLMYAMNGLYKYLDFLKNYKKSTETENKIDNKKPKHLYV</sequence>
<reference evidence="2 3" key="1">
    <citation type="submission" date="2015-04" db="EMBL/GenBank/DDBJ databases">
        <authorList>
            <consortium name="Pathogen Informatics"/>
        </authorList>
    </citation>
    <scope>NUCLEOTIDE SEQUENCE [LARGE SCALE GENOMIC DNA]</scope>
    <source>
        <strain evidence="2 3">SGS1</strain>
    </source>
</reference>
<proteinExistence type="predicted"/>
<dbReference type="Proteomes" id="UP000220158">
    <property type="component" value="Chromosome 1"/>
</dbReference>
<dbReference type="VEuPathDB" id="PlasmoDB:PRELSG_0108700"/>
<dbReference type="OMA" id="KPRHMYV"/>
<protein>
    <submittedName>
        <fullName evidence="2">Uncharacterized protein</fullName>
    </submittedName>
</protein>
<dbReference type="OrthoDB" id="387618at2759"/>
<dbReference type="EMBL" id="LN835296">
    <property type="protein sequence ID" value="CRG98437.1"/>
    <property type="molecule type" value="Genomic_DNA"/>
</dbReference>
<gene>
    <name evidence="2" type="ORF">PRELSG_0108700</name>
</gene>
<dbReference type="AlphaFoldDB" id="A0A1J1H0X4"/>
<evidence type="ECO:0000313" key="3">
    <source>
        <dbReference type="Proteomes" id="UP000220158"/>
    </source>
</evidence>
<accession>A0A1J1H0X4</accession>
<feature type="region of interest" description="Disordered" evidence="1">
    <location>
        <begin position="1"/>
        <end position="98"/>
    </location>
</feature>
<dbReference type="KEGG" id="prel:PRELSG_0108700"/>